<accession>A0A645A3F0</accession>
<organism evidence="1">
    <name type="scientific">bioreactor metagenome</name>
    <dbReference type="NCBI Taxonomy" id="1076179"/>
    <lineage>
        <taxon>unclassified sequences</taxon>
        <taxon>metagenomes</taxon>
        <taxon>ecological metagenomes</taxon>
    </lineage>
</organism>
<protein>
    <submittedName>
        <fullName evidence="1">Uncharacterized protein</fullName>
    </submittedName>
</protein>
<sequence>MDINAFINDYVKELKESNVLLFVHEMRSLLNEIGISYILIREIIKIVS</sequence>
<proteinExistence type="predicted"/>
<name>A0A645A3F0_9ZZZZ</name>
<gene>
    <name evidence="1" type="ORF">SDC9_94283</name>
</gene>
<reference evidence="1" key="1">
    <citation type="submission" date="2019-08" db="EMBL/GenBank/DDBJ databases">
        <authorList>
            <person name="Kucharzyk K."/>
            <person name="Murdoch R.W."/>
            <person name="Higgins S."/>
            <person name="Loffler F."/>
        </authorList>
    </citation>
    <scope>NUCLEOTIDE SEQUENCE</scope>
</reference>
<comment type="caution">
    <text evidence="1">The sequence shown here is derived from an EMBL/GenBank/DDBJ whole genome shotgun (WGS) entry which is preliminary data.</text>
</comment>
<dbReference type="AlphaFoldDB" id="A0A645A3F0"/>
<evidence type="ECO:0000313" key="1">
    <source>
        <dbReference type="EMBL" id="MPM47572.1"/>
    </source>
</evidence>
<dbReference type="EMBL" id="VSSQ01011731">
    <property type="protein sequence ID" value="MPM47572.1"/>
    <property type="molecule type" value="Genomic_DNA"/>
</dbReference>